<organism evidence="2 3">
    <name type="scientific">Robbsia betulipollinis</name>
    <dbReference type="NCBI Taxonomy" id="2981849"/>
    <lineage>
        <taxon>Bacteria</taxon>
        <taxon>Pseudomonadati</taxon>
        <taxon>Pseudomonadota</taxon>
        <taxon>Betaproteobacteria</taxon>
        <taxon>Burkholderiales</taxon>
        <taxon>Burkholderiaceae</taxon>
        <taxon>Robbsia</taxon>
    </lineage>
</organism>
<dbReference type="EMBL" id="JAPMXC010000001">
    <property type="protein sequence ID" value="MCY0386940.1"/>
    <property type="molecule type" value="Genomic_DNA"/>
</dbReference>
<feature type="compositionally biased region" description="Low complexity" evidence="1">
    <location>
        <begin position="91"/>
        <end position="117"/>
    </location>
</feature>
<accession>A0ABT3ZKZ3</accession>
<dbReference type="Pfam" id="PF07108">
    <property type="entry name" value="PipA"/>
    <property type="match status" value="1"/>
</dbReference>
<feature type="region of interest" description="Disordered" evidence="1">
    <location>
        <begin position="72"/>
        <end position="128"/>
    </location>
</feature>
<proteinExistence type="predicted"/>
<gene>
    <name evidence="2" type="ORF">OVY01_06780</name>
</gene>
<comment type="caution">
    <text evidence="2">The sequence shown here is derived from an EMBL/GenBank/DDBJ whole genome shotgun (WGS) entry which is preliminary data.</text>
</comment>
<reference evidence="2" key="1">
    <citation type="submission" date="2022-11" db="EMBL/GenBank/DDBJ databases">
        <title>Robbsia betulipollinis sp. nov., isolated from pollen of birch (Betula pendula).</title>
        <authorList>
            <person name="Shi H."/>
            <person name="Ambika Manirajan B."/>
            <person name="Ratering S."/>
            <person name="Geissler-Plaum R."/>
            <person name="Schnell S."/>
        </authorList>
    </citation>
    <scope>NUCLEOTIDE SEQUENCE</scope>
    <source>
        <strain evidence="2">Bb-Pol-6</strain>
    </source>
</reference>
<sequence length="1300" mass="141773">MDDIADARPEAAMRLPHLDLTILALHHLLSAAHDGGSRPATAAAWRPCERHRDAPALAHAARAGLLDAREAATAHAPAGTTWTQTRRVPRRTPSAQARARARRNAATTPATATAGRTPRARPTRQAVPATPIDWSKAWLALPVYQRAELAQAMAHANRTDTAGRDLDAHLAAQSAQNRAMTRAWLCQPIAPSRETPATVVADASRRRPDADTLDLYHRLQADPTMTLSDAVAIAGRLADARVGRMPVTVSSPIAESAYQANRLADVFDLAALCHPPPTALRLLRRVHAALAALYPEYRAALLDEHAVAVATQLRQRCTMAAPDTVTGLSGAAAQGDFQSAVNAELTANARAAHLLPWGATSRADGRAWFDGIAVRDAAGKTPIDLVEDLIRLRPSLVRRLRLPAHAAPDDPAPAAAAGTDAMDATDAMHADAARAQRPLLVQWMKKRLNDLVESTRFPFGTPPQSIDTILLRLSAMHGVQRTPGEDFATILRDFTRLCAVWQARPGYWMSPTLAAAVHLAHASGTHAAPEPLDRAAREYRLTGFFHDRLQAYRALPGQDPSAWPECAAVPAARGCAAAANRTDAVAPTLPSLDASPNAGSDARAGAQAASAPGRQFLETTESLLILNWPMHIGRTLARGAPRDILGLLPFAVPAYDIEEGIRLGNQSRALRGAFQFGADVAMTWIGGRIDAALAVPEALPALEREERAALAMLHHGATTLGETRPRYLPLSPDTAIERPRGVVPVSDDSLLPLAHRQRAARARNGEIVPVSLANMPQAWIVHLRQEDRVLPVGLSGSTVWQLDWEGHAIGVVDDLRLDGIRETLFDQARSRLPAAPAPPWTMTDGRTVQTMERWLAARSTAAPSRRIPEPREAEAALRGVLDCDEGNPDARVIVAELRAAYRRSETFRLIADSATVHATGRRAGLAIAPGTAPHYAPARHRITVPPAAEIAQLEYRGWHGPTRFDARDVWIHEFIHAMTQMHDPEPSLAALHRGPVVYLTDRILYELNRRSPERIAYAPPPPADGAAGGYSERIADRVIRENILLDEQLAPKTTMRPETSVLGVPVRERATVDDAMRIETMVRASMARQKPRTPFADRLLDVVRVDTPDARTPPGAHLRLARDFVFHAREIYEGHAWARGFLDAWLRREDTKKWTLRYRSPAQARQDAVPCRVQSPRHRIELSFADTFAYLCPTGLRPYTMRRRVATLLSELAMSSRRPASNIDASVERGATVYIENKLLGLGRDSEERRVSAGVWHRQPAAPFAFPRVNPTLARRVADDEDRFLASVCTSTPQGGCACS</sequence>
<name>A0ABT3ZKZ3_9BURK</name>
<keyword evidence="3" id="KW-1185">Reference proteome</keyword>
<protein>
    <submittedName>
        <fullName evidence="2">PipA/GogA/GtgA family type III secretion system effector</fullName>
    </submittedName>
</protein>
<dbReference type="RefSeq" id="WP_267846610.1">
    <property type="nucleotide sequence ID" value="NZ_JAPMXC010000001.1"/>
</dbReference>
<dbReference type="Proteomes" id="UP001082899">
    <property type="component" value="Unassembled WGS sequence"/>
</dbReference>
<evidence type="ECO:0000256" key="1">
    <source>
        <dbReference type="SAM" id="MobiDB-lite"/>
    </source>
</evidence>
<dbReference type="InterPro" id="IPR010777">
    <property type="entry name" value="PipA"/>
</dbReference>
<evidence type="ECO:0000313" key="2">
    <source>
        <dbReference type="EMBL" id="MCY0386940.1"/>
    </source>
</evidence>
<evidence type="ECO:0000313" key="3">
    <source>
        <dbReference type="Proteomes" id="UP001082899"/>
    </source>
</evidence>